<evidence type="ECO:0000256" key="1">
    <source>
        <dbReference type="ARBA" id="ARBA00023242"/>
    </source>
</evidence>
<feature type="region of interest" description="Disordered" evidence="2">
    <location>
        <begin position="1"/>
        <end position="26"/>
    </location>
</feature>
<dbReference type="PANTHER" id="PTHR37534:SF7">
    <property type="entry name" value="TRANSCRIPTIONAL ACTIVATOR PROTEIN UGA3"/>
    <property type="match status" value="1"/>
</dbReference>
<gene>
    <name evidence="4" type="ORF">B0J13DRAFT_559996</name>
</gene>
<dbReference type="SUPFAM" id="SSF57701">
    <property type="entry name" value="Zn2/Cys6 DNA-binding domain"/>
    <property type="match status" value="1"/>
</dbReference>
<dbReference type="GO" id="GO:0008270">
    <property type="term" value="F:zinc ion binding"/>
    <property type="evidence" value="ECO:0007669"/>
    <property type="project" value="InterPro"/>
</dbReference>
<dbReference type="GO" id="GO:0000976">
    <property type="term" value="F:transcription cis-regulatory region binding"/>
    <property type="evidence" value="ECO:0007669"/>
    <property type="project" value="TreeGrafter"/>
</dbReference>
<dbReference type="PROSITE" id="PS50048">
    <property type="entry name" value="ZN2_CY6_FUNGAL_2"/>
    <property type="match status" value="1"/>
</dbReference>
<dbReference type="GO" id="GO:0005634">
    <property type="term" value="C:nucleus"/>
    <property type="evidence" value="ECO:0007669"/>
    <property type="project" value="TreeGrafter"/>
</dbReference>
<proteinExistence type="predicted"/>
<dbReference type="SMART" id="SM00066">
    <property type="entry name" value="GAL4"/>
    <property type="match status" value="1"/>
</dbReference>
<protein>
    <recommendedName>
        <fullName evidence="3">Zn(2)-C6 fungal-type domain-containing protein</fullName>
    </recommendedName>
</protein>
<feature type="compositionally biased region" description="Low complexity" evidence="2">
    <location>
        <begin position="1"/>
        <end position="13"/>
    </location>
</feature>
<dbReference type="InterPro" id="IPR036864">
    <property type="entry name" value="Zn2-C6_fun-type_DNA-bd_sf"/>
</dbReference>
<organism evidence="4 5">
    <name type="scientific">Dactylonectria estremocensis</name>
    <dbReference type="NCBI Taxonomy" id="1079267"/>
    <lineage>
        <taxon>Eukaryota</taxon>
        <taxon>Fungi</taxon>
        <taxon>Dikarya</taxon>
        <taxon>Ascomycota</taxon>
        <taxon>Pezizomycotina</taxon>
        <taxon>Sordariomycetes</taxon>
        <taxon>Hypocreomycetidae</taxon>
        <taxon>Hypocreales</taxon>
        <taxon>Nectriaceae</taxon>
        <taxon>Dactylonectria</taxon>
    </lineage>
</organism>
<dbReference type="CDD" id="cd00067">
    <property type="entry name" value="GAL4"/>
    <property type="match status" value="1"/>
</dbReference>
<dbReference type="PANTHER" id="PTHR37534">
    <property type="entry name" value="TRANSCRIPTIONAL ACTIVATOR PROTEIN UGA3"/>
    <property type="match status" value="1"/>
</dbReference>
<sequence length="553" mass="62277">MSSTAPSTPSASAEPVGSRSAALKPRKTYSRSRTGCLTCRQKHLKCDENRPICANCVSAERRCEFPPLGLPLRERRKKLLPGEQQPWTPPSTSKMLAVVSCEVDPFHCLPGRMPFRSTELFHYFCTSEDLRGYTFAQKRQDCLSRAVQSPDTLRSSLLIAGLHYAWNSGQLQNFESTFLFHKVEAMRLVNVWLKNLQPRAATSCIREISTLAFAECGMGDLTTSETHLDGLVRFMDIYKPLTLHGRLNVTIEDELANRYFILTYSFVHGVKSRLQDILDSVKPSGPGVKPDPAQVEFLMHKWHKEENGGLDARLKAMRLFPAFFSPPPPGTVFQDVDGSRKIECLRRLTMMTALRQDGYSISTDGRRERLDQIWLDGAATRLLLAFVNSHVESMSSDGKLDGGRQTAPRMMVSWLGVSSATCLYLHAVLGIWNANQPLETRLHRRVLLILKQDLDRVDYMAEPVPSLGPDFWFWRAFVGALSLAKCPKSAHEMAATLKPYFEDCVSRWSQKTGVTRWVEAKERLALIVWPSSMHDEGLAAQIWNSAVLRAGTQ</sequence>
<accession>A0A9P9J074</accession>
<feature type="domain" description="Zn(2)-C6 fungal-type" evidence="3">
    <location>
        <begin position="35"/>
        <end position="65"/>
    </location>
</feature>
<dbReference type="Gene3D" id="4.10.240.10">
    <property type="entry name" value="Zn(2)-C6 fungal-type DNA-binding domain"/>
    <property type="match status" value="1"/>
</dbReference>
<evidence type="ECO:0000313" key="4">
    <source>
        <dbReference type="EMBL" id="KAH7136744.1"/>
    </source>
</evidence>
<dbReference type="GO" id="GO:0045944">
    <property type="term" value="P:positive regulation of transcription by RNA polymerase II"/>
    <property type="evidence" value="ECO:0007669"/>
    <property type="project" value="TreeGrafter"/>
</dbReference>
<evidence type="ECO:0000259" key="3">
    <source>
        <dbReference type="PROSITE" id="PS50048"/>
    </source>
</evidence>
<keyword evidence="5" id="KW-1185">Reference proteome</keyword>
<dbReference type="GO" id="GO:0000981">
    <property type="term" value="F:DNA-binding transcription factor activity, RNA polymerase II-specific"/>
    <property type="evidence" value="ECO:0007669"/>
    <property type="project" value="InterPro"/>
</dbReference>
<dbReference type="OrthoDB" id="5419315at2759"/>
<keyword evidence="1" id="KW-0539">Nucleus</keyword>
<dbReference type="EMBL" id="JAGMUU010000016">
    <property type="protein sequence ID" value="KAH7136744.1"/>
    <property type="molecule type" value="Genomic_DNA"/>
</dbReference>
<dbReference type="PROSITE" id="PS00463">
    <property type="entry name" value="ZN2_CY6_FUNGAL_1"/>
    <property type="match status" value="1"/>
</dbReference>
<comment type="caution">
    <text evidence="4">The sequence shown here is derived from an EMBL/GenBank/DDBJ whole genome shotgun (WGS) entry which is preliminary data.</text>
</comment>
<dbReference type="Pfam" id="PF00172">
    <property type="entry name" value="Zn_clus"/>
    <property type="match status" value="1"/>
</dbReference>
<reference evidence="4" key="1">
    <citation type="journal article" date="2021" name="Nat. Commun.">
        <title>Genetic determinants of endophytism in the Arabidopsis root mycobiome.</title>
        <authorList>
            <person name="Mesny F."/>
            <person name="Miyauchi S."/>
            <person name="Thiergart T."/>
            <person name="Pickel B."/>
            <person name="Atanasova L."/>
            <person name="Karlsson M."/>
            <person name="Huettel B."/>
            <person name="Barry K.W."/>
            <person name="Haridas S."/>
            <person name="Chen C."/>
            <person name="Bauer D."/>
            <person name="Andreopoulos W."/>
            <person name="Pangilinan J."/>
            <person name="LaButti K."/>
            <person name="Riley R."/>
            <person name="Lipzen A."/>
            <person name="Clum A."/>
            <person name="Drula E."/>
            <person name="Henrissat B."/>
            <person name="Kohler A."/>
            <person name="Grigoriev I.V."/>
            <person name="Martin F.M."/>
            <person name="Hacquard S."/>
        </authorList>
    </citation>
    <scope>NUCLEOTIDE SEQUENCE</scope>
    <source>
        <strain evidence="4">MPI-CAGE-AT-0021</strain>
    </source>
</reference>
<dbReference type="InterPro" id="IPR001138">
    <property type="entry name" value="Zn2Cys6_DnaBD"/>
</dbReference>
<name>A0A9P9J074_9HYPO</name>
<evidence type="ECO:0000313" key="5">
    <source>
        <dbReference type="Proteomes" id="UP000717696"/>
    </source>
</evidence>
<evidence type="ECO:0000256" key="2">
    <source>
        <dbReference type="SAM" id="MobiDB-lite"/>
    </source>
</evidence>
<dbReference type="AlphaFoldDB" id="A0A9P9J074"/>
<dbReference type="Proteomes" id="UP000717696">
    <property type="component" value="Unassembled WGS sequence"/>
</dbReference>